<reference evidence="2 3" key="1">
    <citation type="submission" date="2018-03" db="EMBL/GenBank/DDBJ databases">
        <title>Genomic Encyclopedia of Type Strains, Phase III (KMG-III): the genomes of soil and plant-associated and newly described type strains.</title>
        <authorList>
            <person name="Whitman W."/>
        </authorList>
    </citation>
    <scope>NUCLEOTIDE SEQUENCE [LARGE SCALE GENOMIC DNA]</scope>
    <source>
        <strain evidence="2 3">CGMCC 4.7125</strain>
    </source>
</reference>
<dbReference type="EMBL" id="PVNH01000015">
    <property type="protein sequence ID" value="PRX43437.1"/>
    <property type="molecule type" value="Genomic_DNA"/>
</dbReference>
<protein>
    <submittedName>
        <fullName evidence="2">Antibiotic biosynthesis monooxygenase</fullName>
    </submittedName>
</protein>
<proteinExistence type="predicted"/>
<comment type="caution">
    <text evidence="2">The sequence shown here is derived from an EMBL/GenBank/DDBJ whole genome shotgun (WGS) entry which is preliminary data.</text>
</comment>
<keyword evidence="3" id="KW-1185">Reference proteome</keyword>
<dbReference type="Gene3D" id="3.30.70.100">
    <property type="match status" value="1"/>
</dbReference>
<dbReference type="PROSITE" id="PS51725">
    <property type="entry name" value="ABM"/>
    <property type="match status" value="1"/>
</dbReference>
<dbReference type="RefSeq" id="WP_106182457.1">
    <property type="nucleotide sequence ID" value="NZ_PVNH01000015.1"/>
</dbReference>
<dbReference type="AlphaFoldDB" id="A0A2T0LKL8"/>
<dbReference type="SUPFAM" id="SSF54909">
    <property type="entry name" value="Dimeric alpha+beta barrel"/>
    <property type="match status" value="1"/>
</dbReference>
<evidence type="ECO:0000259" key="1">
    <source>
        <dbReference type="PROSITE" id="PS51725"/>
    </source>
</evidence>
<dbReference type="GO" id="GO:0004497">
    <property type="term" value="F:monooxygenase activity"/>
    <property type="evidence" value="ECO:0007669"/>
    <property type="project" value="UniProtKB-KW"/>
</dbReference>
<evidence type="ECO:0000313" key="3">
    <source>
        <dbReference type="Proteomes" id="UP000238362"/>
    </source>
</evidence>
<organism evidence="2 3">
    <name type="scientific">Prauserella shujinwangii</name>
    <dbReference type="NCBI Taxonomy" id="1453103"/>
    <lineage>
        <taxon>Bacteria</taxon>
        <taxon>Bacillati</taxon>
        <taxon>Actinomycetota</taxon>
        <taxon>Actinomycetes</taxon>
        <taxon>Pseudonocardiales</taxon>
        <taxon>Pseudonocardiaceae</taxon>
        <taxon>Prauserella</taxon>
    </lineage>
</organism>
<feature type="domain" description="ABM" evidence="1">
    <location>
        <begin position="2"/>
        <end position="94"/>
    </location>
</feature>
<dbReference type="Proteomes" id="UP000238362">
    <property type="component" value="Unassembled WGS sequence"/>
</dbReference>
<sequence>MLIVSGTLHVDPAERERYLDACRAAVARARSTPGCLDFALSADLLDPGRINVYERWSSDEDLLRFRGSGPEPGTLPEIRAADVAKHRIAATEPP</sequence>
<name>A0A2T0LKL8_9PSEU</name>
<keyword evidence="2" id="KW-0560">Oxidoreductase</keyword>
<dbReference type="InterPro" id="IPR007138">
    <property type="entry name" value="ABM_dom"/>
</dbReference>
<dbReference type="OrthoDB" id="287932at2"/>
<accession>A0A2T0LKL8</accession>
<evidence type="ECO:0000313" key="2">
    <source>
        <dbReference type="EMBL" id="PRX43437.1"/>
    </source>
</evidence>
<dbReference type="Pfam" id="PF03992">
    <property type="entry name" value="ABM"/>
    <property type="match status" value="1"/>
</dbReference>
<dbReference type="InterPro" id="IPR011008">
    <property type="entry name" value="Dimeric_a/b-barrel"/>
</dbReference>
<gene>
    <name evidence="2" type="ORF">B0I33_11555</name>
</gene>
<keyword evidence="2" id="KW-0503">Monooxygenase</keyword>